<dbReference type="Pfam" id="PF05845">
    <property type="entry name" value="PhnH"/>
    <property type="match status" value="1"/>
</dbReference>
<keyword evidence="2" id="KW-1185">Reference proteome</keyword>
<dbReference type="InterPro" id="IPR038058">
    <property type="entry name" value="PhnH-like_sp"/>
</dbReference>
<name>A0ABR8NZ58_9GAMM</name>
<organism evidence="1 2">
    <name type="scientific">Marinomonas colpomeniae</name>
    <dbReference type="NCBI Taxonomy" id="2774408"/>
    <lineage>
        <taxon>Bacteria</taxon>
        <taxon>Pseudomonadati</taxon>
        <taxon>Pseudomonadota</taxon>
        <taxon>Gammaproteobacteria</taxon>
        <taxon>Oceanospirillales</taxon>
        <taxon>Oceanospirillaceae</taxon>
        <taxon>Marinomonas</taxon>
    </lineage>
</organism>
<proteinExistence type="predicted"/>
<dbReference type="NCBIfam" id="TIGR03292">
    <property type="entry name" value="PhnH_redo"/>
    <property type="match status" value="1"/>
</dbReference>
<dbReference type="InterPro" id="IPR008772">
    <property type="entry name" value="Phosphonate_metab_PhnH"/>
</dbReference>
<dbReference type="Proteomes" id="UP000604161">
    <property type="component" value="Unassembled WGS sequence"/>
</dbReference>
<evidence type="ECO:0000313" key="1">
    <source>
        <dbReference type="EMBL" id="MBD5771329.1"/>
    </source>
</evidence>
<dbReference type="Gene3D" id="3.40.50.11310">
    <property type="entry name" value="Bacterial phosphonate metabolism protein PhnH"/>
    <property type="match status" value="1"/>
</dbReference>
<keyword evidence="1" id="KW-0456">Lyase</keyword>
<dbReference type="EMBL" id="JACYFC010000003">
    <property type="protein sequence ID" value="MBD5771329.1"/>
    <property type="molecule type" value="Genomic_DNA"/>
</dbReference>
<dbReference type="GO" id="GO:0016829">
    <property type="term" value="F:lyase activity"/>
    <property type="evidence" value="ECO:0007669"/>
    <property type="project" value="UniProtKB-KW"/>
</dbReference>
<reference evidence="1 2" key="1">
    <citation type="submission" date="2020-09" db="EMBL/GenBank/DDBJ databases">
        <title>Marinomonas sp. nov., isolated from the cysticercosis algae of Qingdao, China.</title>
        <authorList>
            <person name="Sun X."/>
        </authorList>
    </citation>
    <scope>NUCLEOTIDE SEQUENCE [LARGE SCALE GENOMIC DNA]</scope>
    <source>
        <strain evidence="1 2">SM2066</strain>
    </source>
</reference>
<accession>A0ABR8NZ58</accession>
<gene>
    <name evidence="1" type="primary">phnH</name>
    <name evidence="1" type="ORF">IF202_09730</name>
</gene>
<dbReference type="SUPFAM" id="SSF159709">
    <property type="entry name" value="PhnH-like"/>
    <property type="match status" value="1"/>
</dbReference>
<protein>
    <submittedName>
        <fullName evidence="1">Phosphonate C-P lyase system protein PhnH</fullName>
    </submittedName>
</protein>
<sequence>MTTPTLITGFQNPTHDSQGIFRQLLKAMSEPGTLVSVTSPESIETLYASTFAVCQALMDQQTPVWLSPQLDTKNIKHNLHFHTGVPVVEQSKDALFAVMDARETGLFQTVSQDFFQGFFQGTDEYPETGCTLIIQVNSIKSLLSDDINLRLTGPGIEEEHLVSISDLSPSLLDYLSNATGERNTSFPLGLDFIFIDQNQLICLPRTTQVEVL</sequence>
<dbReference type="PIRSF" id="PIRSF020680">
    <property type="entry name" value="PhnH"/>
    <property type="match status" value="1"/>
</dbReference>
<dbReference type="RefSeq" id="WP_191594718.1">
    <property type="nucleotide sequence ID" value="NZ_JACYFC010000003.1"/>
</dbReference>
<evidence type="ECO:0000313" key="2">
    <source>
        <dbReference type="Proteomes" id="UP000604161"/>
    </source>
</evidence>
<comment type="caution">
    <text evidence="1">The sequence shown here is derived from an EMBL/GenBank/DDBJ whole genome shotgun (WGS) entry which is preliminary data.</text>
</comment>